<dbReference type="InterPro" id="IPR003349">
    <property type="entry name" value="JmjN"/>
</dbReference>
<dbReference type="GO" id="GO:0010468">
    <property type="term" value="P:regulation of gene expression"/>
    <property type="evidence" value="ECO:0007669"/>
    <property type="project" value="TreeGrafter"/>
</dbReference>
<dbReference type="GO" id="GO:0000785">
    <property type="term" value="C:chromatin"/>
    <property type="evidence" value="ECO:0007669"/>
    <property type="project" value="TreeGrafter"/>
</dbReference>
<dbReference type="PROSITE" id="PS51184">
    <property type="entry name" value="JMJC"/>
    <property type="match status" value="1"/>
</dbReference>
<dbReference type="Pfam" id="PF02928">
    <property type="entry name" value="zf-C5HC2"/>
    <property type="match status" value="1"/>
</dbReference>
<dbReference type="EMBL" id="OX465086">
    <property type="protein sequence ID" value="CAI9266278.1"/>
    <property type="molecule type" value="Genomic_DNA"/>
</dbReference>
<evidence type="ECO:0000256" key="1">
    <source>
        <dbReference type="SAM" id="MobiDB-lite"/>
    </source>
</evidence>
<proteinExistence type="predicted"/>
<dbReference type="PANTHER" id="PTHR10694">
    <property type="entry name" value="LYSINE-SPECIFIC DEMETHYLASE"/>
    <property type="match status" value="1"/>
</dbReference>
<dbReference type="InterPro" id="IPR004198">
    <property type="entry name" value="Znf_C5HC2"/>
</dbReference>
<protein>
    <submittedName>
        <fullName evidence="4">Uncharacterized protein</fullName>
    </submittedName>
</protein>
<feature type="domain" description="JmjN" evidence="2">
    <location>
        <begin position="39"/>
        <end position="80"/>
    </location>
</feature>
<accession>A0AA35VTF8</accession>
<dbReference type="GO" id="GO:0032452">
    <property type="term" value="F:histone demethylase activity"/>
    <property type="evidence" value="ECO:0007669"/>
    <property type="project" value="TreeGrafter"/>
</dbReference>
<sequence length="549" mass="62612">MRPHKQSSKASNKSNTHFKSSTNADQYHHLEWTNQITESPVYHPSVEDFKDPFQYLQKIASQASKYGICKIVPPITSTTPTGVIMMKEKPGFRFTPKVQPLRVAKWTTNNDNNTFFISTKSYSLRDFEVMANRATANKYCLSGCLPSAYLEKEFWHAMTRGNKGTVEYGVNVDGSAFSSSSNDHLANTKWNLKKLPRLQKSALHWIKNSVPGLTDPMLYIGMLFSMFAWHVEDHYLYSINYHHCGAPKTWYGVPGSAAHEFEEAIQHHVYSKQIISKNGAFELLAERTTMFPPNILLQNHVPVYKLVQLPGEFVVTFPRAYHAGFSHGFNCGEAVNFATRDWFPFGEAANERYTLLKKQPVIPYEEILCQEAMHLFLSSKKDDKPFVKISFASMIRKYDNALKRLKSLDKSIRVSSNLKETVSCGLCKRDCYVAHVNCKCHFHHICVFHDKELSNCSCGSNRFLFVRPDLPKMKEVAKKFEEQPIKKVGKQKNNSKADVATSVNRTGTRGKLGISTMSNTRTRSSCRLKEFKKCKKRASQCHLCAKIVH</sequence>
<reference evidence="4" key="1">
    <citation type="submission" date="2023-04" db="EMBL/GenBank/DDBJ databases">
        <authorList>
            <person name="Vijverberg K."/>
            <person name="Xiong W."/>
            <person name="Schranz E."/>
        </authorList>
    </citation>
    <scope>NUCLEOTIDE SEQUENCE</scope>
</reference>
<organism evidence="4 5">
    <name type="scientific">Lactuca saligna</name>
    <name type="common">Willowleaf lettuce</name>
    <dbReference type="NCBI Taxonomy" id="75948"/>
    <lineage>
        <taxon>Eukaryota</taxon>
        <taxon>Viridiplantae</taxon>
        <taxon>Streptophyta</taxon>
        <taxon>Embryophyta</taxon>
        <taxon>Tracheophyta</taxon>
        <taxon>Spermatophyta</taxon>
        <taxon>Magnoliopsida</taxon>
        <taxon>eudicotyledons</taxon>
        <taxon>Gunneridae</taxon>
        <taxon>Pentapetalae</taxon>
        <taxon>asterids</taxon>
        <taxon>campanulids</taxon>
        <taxon>Asterales</taxon>
        <taxon>Asteraceae</taxon>
        <taxon>Cichorioideae</taxon>
        <taxon>Cichorieae</taxon>
        <taxon>Lactucinae</taxon>
        <taxon>Lactuca</taxon>
    </lineage>
</organism>
<feature type="domain" description="JmjC" evidence="3">
    <location>
        <begin position="184"/>
        <end position="354"/>
    </location>
</feature>
<feature type="compositionally biased region" description="Polar residues" evidence="1">
    <location>
        <begin position="8"/>
        <end position="24"/>
    </location>
</feature>
<dbReference type="Pfam" id="PF02373">
    <property type="entry name" value="JmjC"/>
    <property type="match status" value="1"/>
</dbReference>
<evidence type="ECO:0000313" key="5">
    <source>
        <dbReference type="Proteomes" id="UP001177003"/>
    </source>
</evidence>
<dbReference type="PANTHER" id="PTHR10694:SF121">
    <property type="entry name" value="LYSINE-SPECIFIC DEMETHYLASE JMJ706-LIKE"/>
    <property type="match status" value="1"/>
</dbReference>
<dbReference type="Proteomes" id="UP001177003">
    <property type="component" value="Chromosome 0"/>
</dbReference>
<dbReference type="Gene3D" id="2.60.120.650">
    <property type="entry name" value="Cupin"/>
    <property type="match status" value="1"/>
</dbReference>
<dbReference type="GO" id="GO:0005634">
    <property type="term" value="C:nucleus"/>
    <property type="evidence" value="ECO:0007669"/>
    <property type="project" value="TreeGrafter"/>
</dbReference>
<evidence type="ECO:0000259" key="2">
    <source>
        <dbReference type="PROSITE" id="PS51183"/>
    </source>
</evidence>
<feature type="region of interest" description="Disordered" evidence="1">
    <location>
        <begin position="1"/>
        <end position="24"/>
    </location>
</feature>
<dbReference type="SUPFAM" id="SSF51197">
    <property type="entry name" value="Clavaminate synthase-like"/>
    <property type="match status" value="1"/>
</dbReference>
<dbReference type="SMART" id="SM00545">
    <property type="entry name" value="JmjN"/>
    <property type="match status" value="1"/>
</dbReference>
<name>A0AA35VTF8_LACSI</name>
<keyword evidence="5" id="KW-1185">Reference proteome</keyword>
<evidence type="ECO:0000313" key="4">
    <source>
        <dbReference type="EMBL" id="CAI9266278.1"/>
    </source>
</evidence>
<dbReference type="Pfam" id="PF02375">
    <property type="entry name" value="JmjN"/>
    <property type="match status" value="1"/>
</dbReference>
<dbReference type="SMART" id="SM00558">
    <property type="entry name" value="JmjC"/>
    <property type="match status" value="1"/>
</dbReference>
<evidence type="ECO:0000259" key="3">
    <source>
        <dbReference type="PROSITE" id="PS51184"/>
    </source>
</evidence>
<gene>
    <name evidence="4" type="ORF">LSALG_LOCUS6846</name>
</gene>
<dbReference type="AlphaFoldDB" id="A0AA35VTF8"/>
<dbReference type="InterPro" id="IPR003347">
    <property type="entry name" value="JmjC_dom"/>
</dbReference>
<dbReference type="PROSITE" id="PS51183">
    <property type="entry name" value="JMJN"/>
    <property type="match status" value="1"/>
</dbReference>